<keyword evidence="2" id="KW-1185">Reference proteome</keyword>
<reference evidence="2" key="1">
    <citation type="submission" date="2016-10" db="EMBL/GenBank/DDBJ databases">
        <authorList>
            <person name="Varghese N."/>
            <person name="Submissions S."/>
        </authorList>
    </citation>
    <scope>NUCLEOTIDE SEQUENCE [LARGE SCALE GENOMIC DNA]</scope>
    <source>
        <strain evidence="2">DSM 44654</strain>
    </source>
</reference>
<sequence>MTATTAPALDLVDVARVTAAVELIKIATFASVLEESVPSSTEAERAQ</sequence>
<organism evidence="1 2">
    <name type="scientific">Amycolatopsis pretoriensis</name>
    <dbReference type="NCBI Taxonomy" id="218821"/>
    <lineage>
        <taxon>Bacteria</taxon>
        <taxon>Bacillati</taxon>
        <taxon>Actinomycetota</taxon>
        <taxon>Actinomycetes</taxon>
        <taxon>Pseudonocardiales</taxon>
        <taxon>Pseudonocardiaceae</taxon>
        <taxon>Amycolatopsis</taxon>
    </lineage>
</organism>
<evidence type="ECO:0000313" key="2">
    <source>
        <dbReference type="Proteomes" id="UP000198878"/>
    </source>
</evidence>
<protein>
    <submittedName>
        <fullName evidence="1">Uncharacterized protein</fullName>
    </submittedName>
</protein>
<dbReference type="AlphaFoldDB" id="A0A1H5RK41"/>
<dbReference type="Proteomes" id="UP000198878">
    <property type="component" value="Unassembled WGS sequence"/>
</dbReference>
<gene>
    <name evidence="1" type="ORF">SAMN05421837_1189</name>
</gene>
<dbReference type="EMBL" id="FNUJ01000018">
    <property type="protein sequence ID" value="SEF38058.1"/>
    <property type="molecule type" value="Genomic_DNA"/>
</dbReference>
<name>A0A1H5RK41_9PSEU</name>
<accession>A0A1H5RK41</accession>
<proteinExistence type="predicted"/>
<dbReference type="RefSeq" id="WP_158104083.1">
    <property type="nucleotide sequence ID" value="NZ_FNUJ01000018.1"/>
</dbReference>
<evidence type="ECO:0000313" key="1">
    <source>
        <dbReference type="EMBL" id="SEF38058.1"/>
    </source>
</evidence>